<evidence type="ECO:0000313" key="1">
    <source>
        <dbReference type="EMBL" id="PQO32696.1"/>
    </source>
</evidence>
<dbReference type="AlphaFoldDB" id="A0A2S8FKK8"/>
<organism evidence="1 2">
    <name type="scientific">Blastopirellula marina</name>
    <dbReference type="NCBI Taxonomy" id="124"/>
    <lineage>
        <taxon>Bacteria</taxon>
        <taxon>Pseudomonadati</taxon>
        <taxon>Planctomycetota</taxon>
        <taxon>Planctomycetia</taxon>
        <taxon>Pirellulales</taxon>
        <taxon>Pirellulaceae</taxon>
        <taxon>Blastopirellula</taxon>
    </lineage>
</organism>
<protein>
    <submittedName>
        <fullName evidence="1">Uncharacterized protein</fullName>
    </submittedName>
</protein>
<evidence type="ECO:0000313" key="2">
    <source>
        <dbReference type="Proteomes" id="UP000238322"/>
    </source>
</evidence>
<gene>
    <name evidence="1" type="ORF">C5Y83_21095</name>
</gene>
<comment type="caution">
    <text evidence="1">The sequence shown here is derived from an EMBL/GenBank/DDBJ whole genome shotgun (WGS) entry which is preliminary data.</text>
</comment>
<sequence length="122" mass="14346">MWVIGILVKREVEETWVSSAAESIGEPEWHFAVTDQWWGGGHPHWNYHAAVNQIESIEKTFDVFSWEEEARRGAADEILRRWQARDDRDADAYVRMLLDMLYQEIPDQREGDRISRDDLPGC</sequence>
<name>A0A2S8FKK8_9BACT</name>
<dbReference type="EMBL" id="PUHY01000012">
    <property type="protein sequence ID" value="PQO32696.1"/>
    <property type="molecule type" value="Genomic_DNA"/>
</dbReference>
<accession>A0A2S8FKK8</accession>
<proteinExistence type="predicted"/>
<dbReference type="Proteomes" id="UP000238322">
    <property type="component" value="Unassembled WGS sequence"/>
</dbReference>
<reference evidence="1 2" key="1">
    <citation type="submission" date="2018-02" db="EMBL/GenBank/DDBJ databases">
        <title>Comparative genomes isolates from brazilian mangrove.</title>
        <authorList>
            <person name="Araujo J.E."/>
            <person name="Taketani R.G."/>
            <person name="Silva M.C.P."/>
            <person name="Loureco M.V."/>
            <person name="Andreote F.D."/>
        </authorList>
    </citation>
    <scope>NUCLEOTIDE SEQUENCE [LARGE SCALE GENOMIC DNA]</scope>
    <source>
        <strain evidence="1 2">Hex-1 MGV</strain>
    </source>
</reference>